<keyword evidence="4" id="KW-1185">Reference proteome</keyword>
<evidence type="ECO:0000313" key="4">
    <source>
        <dbReference type="Proteomes" id="UP000824782"/>
    </source>
</evidence>
<feature type="compositionally biased region" description="Low complexity" evidence="1">
    <location>
        <begin position="21"/>
        <end position="41"/>
    </location>
</feature>
<comment type="caution">
    <text evidence="3">The sequence shown here is derived from an EMBL/GenBank/DDBJ whole genome shotgun (WGS) entry which is preliminary data.</text>
</comment>
<keyword evidence="2" id="KW-0472">Membrane</keyword>
<evidence type="ECO:0000256" key="1">
    <source>
        <dbReference type="SAM" id="MobiDB-lite"/>
    </source>
</evidence>
<protein>
    <recommendedName>
        <fullName evidence="5">LRP8</fullName>
    </recommendedName>
</protein>
<feature type="non-terminal residue" evidence="3">
    <location>
        <position position="170"/>
    </location>
</feature>
<dbReference type="EMBL" id="WNYA01048554">
    <property type="protein sequence ID" value="KAG8536198.1"/>
    <property type="molecule type" value="Genomic_DNA"/>
</dbReference>
<keyword evidence="2" id="KW-0812">Transmembrane</keyword>
<dbReference type="Proteomes" id="UP000824782">
    <property type="component" value="Unassembled WGS sequence"/>
</dbReference>
<proteinExistence type="predicted"/>
<evidence type="ECO:0000313" key="3">
    <source>
        <dbReference type="EMBL" id="KAG8536198.1"/>
    </source>
</evidence>
<reference evidence="3" key="1">
    <citation type="thesis" date="2020" institute="ProQuest LLC" country="789 East Eisenhower Parkway, Ann Arbor, MI, USA">
        <title>Comparative Genomics and Chromosome Evolution.</title>
        <authorList>
            <person name="Mudd A.B."/>
        </authorList>
    </citation>
    <scope>NUCLEOTIDE SEQUENCE</scope>
    <source>
        <strain evidence="3">237g6f4</strain>
        <tissue evidence="3">Blood</tissue>
    </source>
</reference>
<gene>
    <name evidence="3" type="ORF">GDO81_026917</name>
</gene>
<accession>A0AAV6YQ89</accession>
<keyword evidence="2" id="KW-1133">Transmembrane helix</keyword>
<sequence>ATTTTQATSPPPPTEPPTTAPVPTLGTTPGTTTPGTTTPGTIKVIHPSSPADILGPTSSHRELQPPTTRNSSVFQQYGNGDSDLRSTLTAAVIGVAVPVAVLALLCLSGFLIWRNWKRKNTKSMNFDNPVYRKTTEEEEEEEEEIHIGRTSQIGHVYPAVSTTVPGHVQP</sequence>
<feature type="region of interest" description="Disordered" evidence="1">
    <location>
        <begin position="1"/>
        <end position="73"/>
    </location>
</feature>
<feature type="non-terminal residue" evidence="3">
    <location>
        <position position="1"/>
    </location>
</feature>
<evidence type="ECO:0008006" key="5">
    <source>
        <dbReference type="Google" id="ProtNLM"/>
    </source>
</evidence>
<feature type="transmembrane region" description="Helical" evidence="2">
    <location>
        <begin position="88"/>
        <end position="113"/>
    </location>
</feature>
<feature type="compositionally biased region" description="Pro residues" evidence="1">
    <location>
        <begin position="9"/>
        <end position="20"/>
    </location>
</feature>
<evidence type="ECO:0000256" key="2">
    <source>
        <dbReference type="SAM" id="Phobius"/>
    </source>
</evidence>
<name>A0AAV6YQ89_ENGPU</name>
<organism evidence="3 4">
    <name type="scientific">Engystomops pustulosus</name>
    <name type="common">Tungara frog</name>
    <name type="synonym">Physalaemus pustulosus</name>
    <dbReference type="NCBI Taxonomy" id="76066"/>
    <lineage>
        <taxon>Eukaryota</taxon>
        <taxon>Metazoa</taxon>
        <taxon>Chordata</taxon>
        <taxon>Craniata</taxon>
        <taxon>Vertebrata</taxon>
        <taxon>Euteleostomi</taxon>
        <taxon>Amphibia</taxon>
        <taxon>Batrachia</taxon>
        <taxon>Anura</taxon>
        <taxon>Neobatrachia</taxon>
        <taxon>Hyloidea</taxon>
        <taxon>Leptodactylidae</taxon>
        <taxon>Leiuperinae</taxon>
        <taxon>Engystomops</taxon>
    </lineage>
</organism>
<dbReference type="AlphaFoldDB" id="A0AAV6YQ89"/>